<evidence type="ECO:0000313" key="3">
    <source>
        <dbReference type="Proteomes" id="UP000002139"/>
    </source>
</evidence>
<evidence type="ECO:0000256" key="1">
    <source>
        <dbReference type="SAM" id="MobiDB-lite"/>
    </source>
</evidence>
<dbReference type="EMBL" id="AM746676">
    <property type="protein sequence ID" value="CAN94279.1"/>
    <property type="molecule type" value="Genomic_DNA"/>
</dbReference>
<protein>
    <submittedName>
        <fullName evidence="2">Uncharacterized protein</fullName>
    </submittedName>
</protein>
<dbReference type="KEGG" id="scl:sce4116"/>
<feature type="region of interest" description="Disordered" evidence="1">
    <location>
        <begin position="165"/>
        <end position="213"/>
    </location>
</feature>
<keyword evidence="3" id="KW-1185">Reference proteome</keyword>
<feature type="compositionally biased region" description="Pro residues" evidence="1">
    <location>
        <begin position="235"/>
        <end position="244"/>
    </location>
</feature>
<sequence>MAEPSTPPSEQAAEPRLLGVTLAQVAAIHAGLAEGFPLDVVLANEGVAPAAHDRAMSAWAQALADDLDRDGTPLNEAYDVRLARAQDRYARRVLPLSEDLRAWLCFARHWSSHPDPLSMLAPLGLHAADLVRLHRAWARRIAAEPALLREVQGVLASDHSPLPEIRIEPARLTPPGPPDPTSFRDIEPPSGDGEFAERDDDAGDPHEEPAADGAGEVPAIFAPLEELDTNASCPPRGPGEPPPAGAGASRGSPRPPSAIAPRTEATVPAGRRALPSFLLADEPQRPKDPALQDTASAASAQHGSMDAIVATARRPPPAGESGPYPSADARADAPDETPPPSTADPDSISVQRNSFPFMPPDPAEPRPSGTEVHPAPPAFSRTIAAPLVPHRPDLPFHPAETQVRHGYGAAAGAPPTSMSDRDPVLPFRKAIDSSDARRSPPPPSPLPRSPDRVPPAGPLQELSLAQYASLCAELAVFPGAAEAIFQRYGLRSQQARRAVDAAWKERLGRDTAAHGAWQEMYRRYHDYWTKRGAPAK</sequence>
<feature type="compositionally biased region" description="Polar residues" evidence="1">
    <location>
        <begin position="293"/>
        <end position="302"/>
    </location>
</feature>
<dbReference type="STRING" id="448385.sce4116"/>
<gene>
    <name evidence="2" type="ordered locus">sce4116</name>
</gene>
<accession>A9EW19</accession>
<dbReference type="AlphaFoldDB" id="A9EW19"/>
<name>A9EW19_SORC5</name>
<dbReference type="Proteomes" id="UP000002139">
    <property type="component" value="Chromosome"/>
</dbReference>
<organism evidence="2 3">
    <name type="scientific">Sorangium cellulosum (strain So ce56)</name>
    <name type="common">Polyangium cellulosum (strain So ce56)</name>
    <dbReference type="NCBI Taxonomy" id="448385"/>
    <lineage>
        <taxon>Bacteria</taxon>
        <taxon>Pseudomonadati</taxon>
        <taxon>Myxococcota</taxon>
        <taxon>Polyangia</taxon>
        <taxon>Polyangiales</taxon>
        <taxon>Polyangiaceae</taxon>
        <taxon>Sorangium</taxon>
    </lineage>
</organism>
<proteinExistence type="predicted"/>
<feature type="compositionally biased region" description="Basic and acidic residues" evidence="1">
    <location>
        <begin position="419"/>
        <end position="438"/>
    </location>
</feature>
<evidence type="ECO:0000313" key="2">
    <source>
        <dbReference type="EMBL" id="CAN94279.1"/>
    </source>
</evidence>
<reference evidence="2 3" key="1">
    <citation type="journal article" date="2007" name="Nat. Biotechnol.">
        <title>Complete genome sequence of the myxobacterium Sorangium cellulosum.</title>
        <authorList>
            <person name="Schneiker S."/>
            <person name="Perlova O."/>
            <person name="Kaiser O."/>
            <person name="Gerth K."/>
            <person name="Alici A."/>
            <person name="Altmeyer M.O."/>
            <person name="Bartels D."/>
            <person name="Bekel T."/>
            <person name="Beyer S."/>
            <person name="Bode E."/>
            <person name="Bode H.B."/>
            <person name="Bolten C.J."/>
            <person name="Choudhuri J.V."/>
            <person name="Doss S."/>
            <person name="Elnakady Y.A."/>
            <person name="Frank B."/>
            <person name="Gaigalat L."/>
            <person name="Goesmann A."/>
            <person name="Groeger C."/>
            <person name="Gross F."/>
            <person name="Jelsbak L."/>
            <person name="Jelsbak L."/>
            <person name="Kalinowski J."/>
            <person name="Kegler C."/>
            <person name="Knauber T."/>
            <person name="Konietzny S."/>
            <person name="Kopp M."/>
            <person name="Krause L."/>
            <person name="Krug D."/>
            <person name="Linke B."/>
            <person name="Mahmud T."/>
            <person name="Martinez-Arias R."/>
            <person name="McHardy A.C."/>
            <person name="Merai M."/>
            <person name="Meyer F."/>
            <person name="Mormann S."/>
            <person name="Munoz-Dorado J."/>
            <person name="Perez J."/>
            <person name="Pradella S."/>
            <person name="Rachid S."/>
            <person name="Raddatz G."/>
            <person name="Rosenau F."/>
            <person name="Rueckert C."/>
            <person name="Sasse F."/>
            <person name="Scharfe M."/>
            <person name="Schuster S.C."/>
            <person name="Suen G."/>
            <person name="Treuner-Lange A."/>
            <person name="Velicer G.J."/>
            <person name="Vorholter F.-J."/>
            <person name="Weissman K.J."/>
            <person name="Welch R.D."/>
            <person name="Wenzel S.C."/>
            <person name="Whitworth D.E."/>
            <person name="Wilhelm S."/>
            <person name="Wittmann C."/>
            <person name="Bloecker H."/>
            <person name="Puehler A."/>
            <person name="Mueller R."/>
        </authorList>
    </citation>
    <scope>NUCLEOTIDE SEQUENCE [LARGE SCALE GENOMIC DNA]</scope>
    <source>
        <strain evidence="3">So ce56</strain>
    </source>
</reference>
<feature type="region of interest" description="Disordered" evidence="1">
    <location>
        <begin position="228"/>
        <end position="458"/>
    </location>
</feature>
<feature type="compositionally biased region" description="Pro residues" evidence="1">
    <location>
        <begin position="439"/>
        <end position="457"/>
    </location>
</feature>
<dbReference type="HOGENOM" id="CLU_507961_0_0_7"/>